<proteinExistence type="predicted"/>
<accession>L0GVG2</accession>
<evidence type="ECO:0000313" key="2">
    <source>
        <dbReference type="Proteomes" id="UP000010816"/>
    </source>
</evidence>
<gene>
    <name evidence="1" type="ORF">Thimo_0428</name>
</gene>
<reference evidence="1 2" key="1">
    <citation type="submission" date="2011-09" db="EMBL/GenBank/DDBJ databases">
        <title>Complete sequence of chromosome of Thioflavicoccus mobilis 8321.</title>
        <authorList>
            <consortium name="US DOE Joint Genome Institute"/>
            <person name="Lucas S."/>
            <person name="Han J."/>
            <person name="Lapidus A."/>
            <person name="Cheng J.-F."/>
            <person name="Goodwin L."/>
            <person name="Pitluck S."/>
            <person name="Peters L."/>
            <person name="Ovchinnikova G."/>
            <person name="Lu M."/>
            <person name="Detter J.C."/>
            <person name="Han C."/>
            <person name="Tapia R."/>
            <person name="Land M."/>
            <person name="Hauser L."/>
            <person name="Kyrpides N."/>
            <person name="Ivanova N."/>
            <person name="Pagani I."/>
            <person name="Vogl K."/>
            <person name="Liu Z."/>
            <person name="Imhoff J."/>
            <person name="Thiel V."/>
            <person name="Frigaard N.-U."/>
            <person name="Bryant D."/>
            <person name="Woyke T."/>
        </authorList>
    </citation>
    <scope>NUCLEOTIDE SEQUENCE [LARGE SCALE GENOMIC DNA]</scope>
    <source>
        <strain evidence="1 2">8321</strain>
    </source>
</reference>
<dbReference type="AlphaFoldDB" id="L0GVG2"/>
<evidence type="ECO:0000313" key="1">
    <source>
        <dbReference type="EMBL" id="AGA89289.1"/>
    </source>
</evidence>
<name>L0GVG2_9GAMM</name>
<dbReference type="KEGG" id="tmb:Thimo_0428"/>
<dbReference type="EMBL" id="CP003051">
    <property type="protein sequence ID" value="AGA89289.1"/>
    <property type="molecule type" value="Genomic_DNA"/>
</dbReference>
<dbReference type="Proteomes" id="UP000010816">
    <property type="component" value="Chromosome"/>
</dbReference>
<keyword evidence="2" id="KW-1185">Reference proteome</keyword>
<protein>
    <submittedName>
        <fullName evidence="1">Uncharacterized protein</fullName>
    </submittedName>
</protein>
<dbReference type="HOGENOM" id="CLU_3123755_0_0_6"/>
<sequence length="50" mass="5073">MMGEAVILTRFACLAGPLGTVCLPLEPGEEAAGVGLACSSTAMRLGRTHL</sequence>
<dbReference type="STRING" id="765912.Thimo_0428"/>
<organism evidence="1 2">
    <name type="scientific">Thioflavicoccus mobilis 8321</name>
    <dbReference type="NCBI Taxonomy" id="765912"/>
    <lineage>
        <taxon>Bacteria</taxon>
        <taxon>Pseudomonadati</taxon>
        <taxon>Pseudomonadota</taxon>
        <taxon>Gammaproteobacteria</taxon>
        <taxon>Chromatiales</taxon>
        <taxon>Chromatiaceae</taxon>
        <taxon>Thioflavicoccus</taxon>
    </lineage>
</organism>